<feature type="compositionally biased region" description="Polar residues" evidence="1">
    <location>
        <begin position="184"/>
        <end position="194"/>
    </location>
</feature>
<feature type="region of interest" description="Disordered" evidence="1">
    <location>
        <begin position="1"/>
        <end position="27"/>
    </location>
</feature>
<evidence type="ECO:0000313" key="2">
    <source>
        <dbReference type="EMBL" id="KAF5347852.1"/>
    </source>
</evidence>
<sequence length="800" mass="84824">MDADMTNPANAAAPSGINQASDVSQSSTHTASLEDVIMANGDDLYITAASHLQTNLRTPALLSGNPSLVPTELAGSAPPSIQPFIFNVDVSPNPSICTGNTIASSTTCPSSCPAADPALRPLMSLPWGPDMTPTPAQSMVGQTLLTFNKVATTTDKNPKNKVTGENATNSSLNDKVADKKATDGNPTADENASDGNLKDKAAGKKAVTNKTGKEKGKDSNSGRTDDCDGNSDLRANTPPTGMHLHSTSDRPIISPSAPPVASTSNIASTSSTPSLLSHLTHYPATDPPGRRHARSAQTMVTSINKEVVKSGNETILNSWSSCVVSVSPQPLLLSTMVLFPTTTPKPYISHSALLRWLLNSAVSGTNMHPLVITSTISLPASETPHPLCVCPLHSKSVLRCSCFSSTSTFEYPSSLLFDHGSRSFGSFEFHSLPSSASSLEHPSSLPPVHGCHSLQHSKSDTYLSPSVVFPSDTTVLPAVMNNAASSPSPVSPSHTTVLPAVMNDVTLPFPACINASTNACLPTNCTVGSELSSSSLPTCTSTEHNCTSTAHNSEHRPLPNFSSSAQNDEHHPFTLNIRSWNLNGHYDGNSSHPDFSKFFEGIDVFFIQETHCHADGDSIPTPSGFTLYTCNHVRSDLASPWGGVATLVSMPITLLMNSYVLPHCSRLDWHDWTNTDPFKLLCSKIHLAHEQGYPLIAIGDLNACTGISCASPDHPVHISLDSKSDNHGKRLLECLGACNTVILNGAEGIPGHHFTPTEHHNTGTNDHGNTNYHSSVIDYALASYECSPFITNFSISDCTD</sequence>
<feature type="compositionally biased region" description="Low complexity" evidence="1">
    <location>
        <begin position="251"/>
        <end position="281"/>
    </location>
</feature>
<dbReference type="Proteomes" id="UP000559256">
    <property type="component" value="Unassembled WGS sequence"/>
</dbReference>
<feature type="compositionally biased region" description="Basic and acidic residues" evidence="1">
    <location>
        <begin position="211"/>
        <end position="226"/>
    </location>
</feature>
<feature type="compositionally biased region" description="Polar residues" evidence="1">
    <location>
        <begin position="16"/>
        <end position="27"/>
    </location>
</feature>
<feature type="region of interest" description="Disordered" evidence="1">
    <location>
        <begin position="151"/>
        <end position="293"/>
    </location>
</feature>
<dbReference type="EMBL" id="JAACJM010000089">
    <property type="protein sequence ID" value="KAF5347852.1"/>
    <property type="molecule type" value="Genomic_DNA"/>
</dbReference>
<reference evidence="2 3" key="1">
    <citation type="journal article" date="2020" name="ISME J.">
        <title>Uncovering the hidden diversity of litter-decomposition mechanisms in mushroom-forming fungi.</title>
        <authorList>
            <person name="Floudas D."/>
            <person name="Bentzer J."/>
            <person name="Ahren D."/>
            <person name="Johansson T."/>
            <person name="Persson P."/>
            <person name="Tunlid A."/>
        </authorList>
    </citation>
    <scope>NUCLEOTIDE SEQUENCE [LARGE SCALE GENOMIC DNA]</scope>
    <source>
        <strain evidence="2 3">CBS 291.85</strain>
    </source>
</reference>
<name>A0A8H5CTW1_9AGAR</name>
<dbReference type="InterPro" id="IPR036691">
    <property type="entry name" value="Endo/exonu/phosph_ase_sf"/>
</dbReference>
<dbReference type="Gene3D" id="3.60.10.10">
    <property type="entry name" value="Endonuclease/exonuclease/phosphatase"/>
    <property type="match status" value="1"/>
</dbReference>
<dbReference type="OrthoDB" id="3051112at2759"/>
<keyword evidence="3" id="KW-1185">Reference proteome</keyword>
<protein>
    <recommendedName>
        <fullName evidence="4">Endonuclease/exonuclease/phosphatase domain-containing protein</fullName>
    </recommendedName>
</protein>
<gene>
    <name evidence="2" type="ORF">D9758_013839</name>
</gene>
<feature type="compositionally biased region" description="Polar residues" evidence="1">
    <location>
        <begin position="163"/>
        <end position="173"/>
    </location>
</feature>
<dbReference type="SUPFAM" id="SSF56219">
    <property type="entry name" value="DNase I-like"/>
    <property type="match status" value="1"/>
</dbReference>
<comment type="caution">
    <text evidence="2">The sequence shown here is derived from an EMBL/GenBank/DDBJ whole genome shotgun (WGS) entry which is preliminary data.</text>
</comment>
<proteinExistence type="predicted"/>
<evidence type="ECO:0008006" key="4">
    <source>
        <dbReference type="Google" id="ProtNLM"/>
    </source>
</evidence>
<dbReference type="AlphaFoldDB" id="A0A8H5CTW1"/>
<organism evidence="2 3">
    <name type="scientific">Tetrapyrgos nigripes</name>
    <dbReference type="NCBI Taxonomy" id="182062"/>
    <lineage>
        <taxon>Eukaryota</taxon>
        <taxon>Fungi</taxon>
        <taxon>Dikarya</taxon>
        <taxon>Basidiomycota</taxon>
        <taxon>Agaricomycotina</taxon>
        <taxon>Agaricomycetes</taxon>
        <taxon>Agaricomycetidae</taxon>
        <taxon>Agaricales</taxon>
        <taxon>Marasmiineae</taxon>
        <taxon>Marasmiaceae</taxon>
        <taxon>Tetrapyrgos</taxon>
    </lineage>
</organism>
<accession>A0A8H5CTW1</accession>
<evidence type="ECO:0000313" key="3">
    <source>
        <dbReference type="Proteomes" id="UP000559256"/>
    </source>
</evidence>
<evidence type="ECO:0000256" key="1">
    <source>
        <dbReference type="SAM" id="MobiDB-lite"/>
    </source>
</evidence>